<evidence type="ECO:0000313" key="2">
    <source>
        <dbReference type="EMBL" id="KAA9001001.1"/>
    </source>
</evidence>
<dbReference type="RefSeq" id="WP_150458917.1">
    <property type="nucleotide sequence ID" value="NZ_VYKK01000020.1"/>
</dbReference>
<name>A0A5J5G2R9_9BACL</name>
<dbReference type="AlphaFoldDB" id="A0A5J5G2R9"/>
<reference evidence="2 3" key="1">
    <citation type="submission" date="2019-09" db="EMBL/GenBank/DDBJ databases">
        <title>Bacillus ochoae sp. nov., Paenibacillus whitsoniae sp. nov., Paenibacillus spiritus sp. nov. Isolated from the Mars Exploration Rover during spacecraft assembly.</title>
        <authorList>
            <person name="Seuylemezian A."/>
            <person name="Vaishampayan P."/>
        </authorList>
    </citation>
    <scope>NUCLEOTIDE SEQUENCE [LARGE SCALE GENOMIC DNA]</scope>
    <source>
        <strain evidence="2 3">MER_111</strain>
    </source>
</reference>
<feature type="transmembrane region" description="Helical" evidence="1">
    <location>
        <begin position="30"/>
        <end position="51"/>
    </location>
</feature>
<proteinExistence type="predicted"/>
<dbReference type="EMBL" id="VYKK01000020">
    <property type="protein sequence ID" value="KAA9001001.1"/>
    <property type="molecule type" value="Genomic_DNA"/>
</dbReference>
<keyword evidence="3" id="KW-1185">Reference proteome</keyword>
<keyword evidence="1" id="KW-1133">Transmembrane helix</keyword>
<accession>A0A5J5G2R9</accession>
<dbReference type="OrthoDB" id="2661140at2"/>
<gene>
    <name evidence="2" type="ORF">F4V43_14235</name>
</gene>
<keyword evidence="1" id="KW-0812">Transmembrane</keyword>
<keyword evidence="1" id="KW-0472">Membrane</keyword>
<evidence type="ECO:0000256" key="1">
    <source>
        <dbReference type="SAM" id="Phobius"/>
    </source>
</evidence>
<protein>
    <submittedName>
        <fullName evidence="2">Uncharacterized protein</fullName>
    </submittedName>
</protein>
<comment type="caution">
    <text evidence="2">The sequence shown here is derived from an EMBL/GenBank/DDBJ whole genome shotgun (WGS) entry which is preliminary data.</text>
</comment>
<dbReference type="Proteomes" id="UP000367750">
    <property type="component" value="Unassembled WGS sequence"/>
</dbReference>
<evidence type="ECO:0000313" key="3">
    <source>
        <dbReference type="Proteomes" id="UP000367750"/>
    </source>
</evidence>
<feature type="transmembrane region" description="Helical" evidence="1">
    <location>
        <begin position="63"/>
        <end position="81"/>
    </location>
</feature>
<feature type="transmembrane region" description="Helical" evidence="1">
    <location>
        <begin position="139"/>
        <end position="157"/>
    </location>
</feature>
<sequence>MNPNDPRHRPDPDSPAYIRLNAGMYALSKLAGAGFAFLVLSLLTLPLWGTVPDPGWLADPARGVYAYALPFSIAADALLALLPRRDRTPGTEAAVHAAAGILAGVWLASDQGANFSGSALAGIAVLLTLQLGRRAGERVPFFLPVFALFLPLLDLLLR</sequence>
<organism evidence="2 3">
    <name type="scientific">Paenibacillus spiritus</name>
    <dbReference type="NCBI Taxonomy" id="2496557"/>
    <lineage>
        <taxon>Bacteria</taxon>
        <taxon>Bacillati</taxon>
        <taxon>Bacillota</taxon>
        <taxon>Bacilli</taxon>
        <taxon>Bacillales</taxon>
        <taxon>Paenibacillaceae</taxon>
        <taxon>Paenibacillus</taxon>
    </lineage>
</organism>